<evidence type="ECO:0000256" key="2">
    <source>
        <dbReference type="ARBA" id="ARBA00007813"/>
    </source>
</evidence>
<dbReference type="GO" id="GO:0006357">
    <property type="term" value="P:regulation of transcription by RNA polymerase II"/>
    <property type="evidence" value="ECO:0007669"/>
    <property type="project" value="InterPro"/>
</dbReference>
<evidence type="ECO:0000256" key="8">
    <source>
        <dbReference type="SAM" id="MobiDB-lite"/>
    </source>
</evidence>
<feature type="signal peptide" evidence="9">
    <location>
        <begin position="1"/>
        <end position="21"/>
    </location>
</feature>
<keyword evidence="12" id="KW-1185">Reference proteome</keyword>
<sequence length="1077" mass="118120">MLDMTVAYLLVKLAFSSGGIGEGDFYRAQGGCWYELSTADMYLSSSEGSVDERPDAVSLGRTMRNASSSIYLELKNLLPGLESMDDKQRKESLLDYAQRSRHLVIRLLALLRWSSKYAELTMKADHGNTTATIREEVYEATSNKLWACAQNCKKQPLSYPAVATATDVFVSGLPMSLPTSIGNVLDIRLDSTQEAKDVSLMKLKYLTHSFVKSCLPLPSPGLELLTKDNGDEVIGVAIGLSGLWRATVLLESMGVENANLRMNSLEILVASKNREGNDQDTDEDFSAQQLYLLKRLCEDRMKIVLHCMDKEERRDPVASVRSMLIAIRNAVVDELCIPFVFERLLLEARELSSRTGYGLAVVEGVKTIPDEDTSITLTYWEKSYYSGKITFESYRAKGRENGHVGMKPESTHSIKNEDMSLFTVRHEPQLANVLKLDITYLDLNCLDLETILRGTLQTRLYSRLVQLRNMIMANKIANLREQDLKVIVSEQTLSVSLIIFLRNTATGIEFRCSQKTGALRVRPFGVAAMAVANKMQESGLWKGENHFETFAVEATTAMLAIVQVSRRLQLEAAATAMCVLDVGATRTLPPGTAWVAASSPADPPTSQLVPPFAPLERRAPRRFLTLSEPPRKENTKGTGSPAENGSKPKQRLTYASTSDGQVFIQEGAFPEGENRYSGSAAAAAAWAVAREAVERRLRRDSLLRAFSATSVAYPASSWSPHGQNDESDLDMETTSRTLLRVKCEPLPVQKAELVLRGNNAWQIRLSLLPAIFDSTDGMQGDDSSSAREASWNVGLSCVDSILTFTYRSANAPAVRSFFRDLTRARTAAALARGVPPSNLYTVIRRSPVRLIVAINPDGTVSTGQPPAQRNSNACTVTVEYVYSKGNSGGFSVTFSPSKLTFRQLEPLIEEMLDASGGSVGTVLAGLLERACPIAAAADASVRDRGQGRVRFVTALRVRAIFMGVQRPAKGARSNSQPQNTTHAVDVDARNGGGIAKVIDVGRATAIMTAQSFANRGGPHHRGKFAPVPMWDEIVEQLSRSNKATSICANSTVFLKMEFLEEFLGSLVQSIKSEPRLI</sequence>
<feature type="domain" description="Mediator complex subunit MED14 N-terminal" evidence="10">
    <location>
        <begin position="57"/>
        <end position="189"/>
    </location>
</feature>
<dbReference type="AlphaFoldDB" id="A0AAV8UQT9"/>
<comment type="caution">
    <text evidence="11">The sequence shown here is derived from an EMBL/GenBank/DDBJ whole genome shotgun (WGS) entry which is preliminary data.</text>
</comment>
<dbReference type="EMBL" id="JAMWBK010000006">
    <property type="protein sequence ID" value="KAJ8903856.1"/>
    <property type="molecule type" value="Genomic_DNA"/>
</dbReference>
<dbReference type="GO" id="GO:0003712">
    <property type="term" value="F:transcription coregulator activity"/>
    <property type="evidence" value="ECO:0007669"/>
    <property type="project" value="UniProtKB-UniRule"/>
</dbReference>
<protein>
    <recommendedName>
        <fullName evidence="7">Mediator of RNA polymerase II transcription subunit 14</fullName>
    </recommendedName>
    <alternativeName>
        <fullName evidence="7">Mediator complex subunit 14</fullName>
    </alternativeName>
</protein>
<comment type="subcellular location">
    <subcellularLocation>
        <location evidence="1 7">Nucleus</location>
    </subcellularLocation>
</comment>
<organism evidence="11 12">
    <name type="scientific">Rhodosorus marinus</name>
    <dbReference type="NCBI Taxonomy" id="101924"/>
    <lineage>
        <taxon>Eukaryota</taxon>
        <taxon>Rhodophyta</taxon>
        <taxon>Stylonematophyceae</taxon>
        <taxon>Stylonematales</taxon>
        <taxon>Stylonemataceae</taxon>
        <taxon>Rhodosorus</taxon>
    </lineage>
</organism>
<keyword evidence="3 7" id="KW-0805">Transcription regulation</keyword>
<evidence type="ECO:0000313" key="12">
    <source>
        <dbReference type="Proteomes" id="UP001157974"/>
    </source>
</evidence>
<evidence type="ECO:0000259" key="10">
    <source>
        <dbReference type="Pfam" id="PF08638"/>
    </source>
</evidence>
<dbReference type="InterPro" id="IPR055122">
    <property type="entry name" value="Med14_N"/>
</dbReference>
<feature type="chain" id="PRO_5043574968" description="Mediator of RNA polymerase II transcription subunit 14" evidence="9">
    <location>
        <begin position="22"/>
        <end position="1077"/>
    </location>
</feature>
<dbReference type="PANTHER" id="PTHR12809:SF2">
    <property type="entry name" value="MEDIATOR OF RNA POLYMERASE II TRANSCRIPTION SUBUNIT 14"/>
    <property type="match status" value="1"/>
</dbReference>
<keyword evidence="6 7" id="KW-0539">Nucleus</keyword>
<keyword evidence="9" id="KW-0732">Signal</keyword>
<feature type="region of interest" description="Disordered" evidence="8">
    <location>
        <begin position="622"/>
        <end position="656"/>
    </location>
</feature>
<evidence type="ECO:0000256" key="7">
    <source>
        <dbReference type="RuleBase" id="RU365082"/>
    </source>
</evidence>
<proteinExistence type="inferred from homology"/>
<evidence type="ECO:0000256" key="1">
    <source>
        <dbReference type="ARBA" id="ARBA00004123"/>
    </source>
</evidence>
<dbReference type="InterPro" id="IPR013947">
    <property type="entry name" value="Mediator_Med14"/>
</dbReference>
<evidence type="ECO:0000256" key="4">
    <source>
        <dbReference type="ARBA" id="ARBA00023159"/>
    </source>
</evidence>
<reference evidence="11 12" key="1">
    <citation type="journal article" date="2023" name="Nat. Commun.">
        <title>Origin of minicircular mitochondrial genomes in red algae.</title>
        <authorList>
            <person name="Lee Y."/>
            <person name="Cho C.H."/>
            <person name="Lee Y.M."/>
            <person name="Park S.I."/>
            <person name="Yang J.H."/>
            <person name="West J.A."/>
            <person name="Bhattacharya D."/>
            <person name="Yoon H.S."/>
        </authorList>
    </citation>
    <scope>NUCLEOTIDE SEQUENCE [LARGE SCALE GENOMIC DNA]</scope>
    <source>
        <strain evidence="11 12">CCMP1338</strain>
        <tissue evidence="11">Whole cell</tissue>
    </source>
</reference>
<evidence type="ECO:0000256" key="6">
    <source>
        <dbReference type="ARBA" id="ARBA00023242"/>
    </source>
</evidence>
<evidence type="ECO:0000256" key="3">
    <source>
        <dbReference type="ARBA" id="ARBA00023015"/>
    </source>
</evidence>
<dbReference type="Proteomes" id="UP001157974">
    <property type="component" value="Unassembled WGS sequence"/>
</dbReference>
<evidence type="ECO:0000313" key="11">
    <source>
        <dbReference type="EMBL" id="KAJ8903856.1"/>
    </source>
</evidence>
<dbReference type="GO" id="GO:0070847">
    <property type="term" value="C:core mediator complex"/>
    <property type="evidence" value="ECO:0007669"/>
    <property type="project" value="TreeGrafter"/>
</dbReference>
<name>A0AAV8UQT9_9RHOD</name>
<evidence type="ECO:0000256" key="9">
    <source>
        <dbReference type="SAM" id="SignalP"/>
    </source>
</evidence>
<comment type="similarity">
    <text evidence="2 7">Belongs to the Mediator complex subunit 14 family.</text>
</comment>
<gene>
    <name evidence="11" type="ORF">NDN08_000389</name>
</gene>
<accession>A0AAV8UQT9</accession>
<dbReference type="PANTHER" id="PTHR12809">
    <property type="entry name" value="MEDIATOR COMPLEX SUBUNIT"/>
    <property type="match status" value="1"/>
</dbReference>
<dbReference type="Pfam" id="PF08638">
    <property type="entry name" value="Med14"/>
    <property type="match status" value="1"/>
</dbReference>
<comment type="function">
    <text evidence="7">Component of the Mediator complex, a coactivator involved in the regulated transcription of nearly all RNA polymerase II-dependent genes. Mediator functions as a bridge to convey information from gene-specific regulatory proteins to the basal RNA polymerase II transcription machinery. Mediator is recruited to promoters by direct interactions with regulatory proteins and serves as a scaffold for the assembly of a functional preinitiation complex with RNA polymerase II and the general transcription factors.</text>
</comment>
<evidence type="ECO:0000256" key="5">
    <source>
        <dbReference type="ARBA" id="ARBA00023163"/>
    </source>
</evidence>
<keyword evidence="4 7" id="KW-0010">Activator</keyword>
<comment type="subunit">
    <text evidence="7">Component of the Mediator complex.</text>
</comment>
<dbReference type="GO" id="GO:0016592">
    <property type="term" value="C:mediator complex"/>
    <property type="evidence" value="ECO:0007669"/>
    <property type="project" value="UniProtKB-UniRule"/>
</dbReference>
<keyword evidence="5 7" id="KW-0804">Transcription</keyword>